<dbReference type="Proteomes" id="UP000214720">
    <property type="component" value="Unassembled WGS sequence"/>
</dbReference>
<dbReference type="EMBL" id="MTHB01000240">
    <property type="protein sequence ID" value="OXC73814.1"/>
    <property type="molecule type" value="Genomic_DNA"/>
</dbReference>
<evidence type="ECO:0000313" key="1">
    <source>
        <dbReference type="EMBL" id="OXC73814.1"/>
    </source>
</evidence>
<organism evidence="1 2">
    <name type="scientific">Caballeronia sordidicola</name>
    <name type="common">Burkholderia sordidicola</name>
    <dbReference type="NCBI Taxonomy" id="196367"/>
    <lineage>
        <taxon>Bacteria</taxon>
        <taxon>Pseudomonadati</taxon>
        <taxon>Pseudomonadota</taxon>
        <taxon>Betaproteobacteria</taxon>
        <taxon>Burkholderiales</taxon>
        <taxon>Burkholderiaceae</taxon>
        <taxon>Caballeronia</taxon>
    </lineage>
</organism>
<sequence length="141" mass="16168">MKEGRIGTLGSDGPLLEQLKERLPRKVWTFVTPKGKKDRLQLIGSFLITESKPVSFVPKWKHNLFYDVTSARSVLYTNSDSPEKIDEVSDYFNRRFNATGKSNLHGEKGVREMEADVVRGFEKLVQDYATRQLMDGLQAMR</sequence>
<proteinExistence type="predicted"/>
<evidence type="ECO:0000313" key="2">
    <source>
        <dbReference type="Proteomes" id="UP000214720"/>
    </source>
</evidence>
<gene>
    <name evidence="1" type="ORF">BSU04_35065</name>
</gene>
<protein>
    <submittedName>
        <fullName evidence="1">Uncharacterized protein</fullName>
    </submittedName>
</protein>
<accession>A0A226WRL0</accession>
<reference evidence="2" key="1">
    <citation type="submission" date="2017-01" db="EMBL/GenBank/DDBJ databases">
        <title>Genome Analysis of Deinococcus marmoris KOPRI26562.</title>
        <authorList>
            <person name="Kim J.H."/>
            <person name="Oh H.-M."/>
        </authorList>
    </citation>
    <scope>NUCLEOTIDE SEQUENCE [LARGE SCALE GENOMIC DNA]</scope>
    <source>
        <strain evidence="2">PAMC 26633</strain>
    </source>
</reference>
<dbReference type="AlphaFoldDB" id="A0A226WRL0"/>
<name>A0A226WRL0_CABSO</name>
<comment type="caution">
    <text evidence="1">The sequence shown here is derived from an EMBL/GenBank/DDBJ whole genome shotgun (WGS) entry which is preliminary data.</text>
</comment>